<dbReference type="GO" id="GO:0043190">
    <property type="term" value="C:ATP-binding cassette (ABC) transporter complex"/>
    <property type="evidence" value="ECO:0007669"/>
    <property type="project" value="InterPro"/>
</dbReference>
<feature type="chain" id="PRO_5011583463" evidence="2">
    <location>
        <begin position="22"/>
        <end position="603"/>
    </location>
</feature>
<dbReference type="RefSeq" id="WP_092936408.1">
    <property type="nucleotide sequence ID" value="NZ_FONX01000001.1"/>
</dbReference>
<sequence>MRFLAICLLWGSSLCAVPAWAAHGYALWGDLKYPAGFAHFGYVNPDAPKGGELRMVSNLRYSTFDKYNPFTMKGSPPAYLSTLLFDTLLAGSMDETASGYGLLAEDVEVPPDHLSATFRMRPEARFHDGSPVEAADVKYTYETLTGPYASPSYATLLQDVAGVDVLDRRTVRFRFKQSNRELPLTVGSLPIFSRAWGRDASGKTKRFDEIVIDTPIGSGPYRIGPVAFGRDITYVRDPQYWGRDLNVNRGEYNFDRITVKIYKDNTARLEALKAGEFDFMTVYSAGDWARRIDGKLFKQGVLVKKELKHQLPAGFQSYVLNTRRPLLKDVRVREALGLALDYDWMNRQMFYGGYPRVTDLFGNTDCQATGTPGPEELKLLEPWRGKVPDAVFGPMYQPPTTEGEGHSLRDNLRRARQLLADAGWTYRDGALRNAQGQPMVLEYLDSKEVGARTVTPWMRNLEKLGITQRFSSVDFALYLQRMDKYDFDIITLNYPGTYNPGQDMQELFGSQRADVEGASNHAGVKSPAVDALVKALTRADSKADLLPACRALDRVIMHSHYLIPQWFLSSHRVVYNQQRLAYRAPMPPYARAEEWAMSTWWSR</sequence>
<dbReference type="GO" id="GO:0030288">
    <property type="term" value="C:outer membrane-bounded periplasmic space"/>
    <property type="evidence" value="ECO:0007669"/>
    <property type="project" value="TreeGrafter"/>
</dbReference>
<dbReference type="PANTHER" id="PTHR30290:SF64">
    <property type="entry name" value="ABC TRANSPORTER PERIPLASMIC BINDING PROTEIN"/>
    <property type="match status" value="1"/>
</dbReference>
<evidence type="ECO:0000256" key="1">
    <source>
        <dbReference type="ARBA" id="ARBA00022729"/>
    </source>
</evidence>
<keyword evidence="5" id="KW-1185">Reference proteome</keyword>
<dbReference type="EMBL" id="FONX01000001">
    <property type="protein sequence ID" value="SFE28777.1"/>
    <property type="molecule type" value="Genomic_DNA"/>
</dbReference>
<name>A0A1I1ZAR8_9BURK</name>
<gene>
    <name evidence="4" type="ORF">SAMN04489711_10126</name>
</gene>
<dbReference type="Gene3D" id="3.10.105.10">
    <property type="entry name" value="Dipeptide-binding Protein, Domain 3"/>
    <property type="match status" value="1"/>
</dbReference>
<dbReference type="Gene3D" id="3.40.190.10">
    <property type="entry name" value="Periplasmic binding protein-like II"/>
    <property type="match status" value="1"/>
</dbReference>
<evidence type="ECO:0000313" key="5">
    <source>
        <dbReference type="Proteomes" id="UP000199119"/>
    </source>
</evidence>
<organism evidence="4 5">
    <name type="scientific">Paracidovorax wautersii</name>
    <dbReference type="NCBI Taxonomy" id="1177982"/>
    <lineage>
        <taxon>Bacteria</taxon>
        <taxon>Pseudomonadati</taxon>
        <taxon>Pseudomonadota</taxon>
        <taxon>Betaproteobacteria</taxon>
        <taxon>Burkholderiales</taxon>
        <taxon>Comamonadaceae</taxon>
        <taxon>Paracidovorax</taxon>
    </lineage>
</organism>
<dbReference type="GO" id="GO:1904680">
    <property type="term" value="F:peptide transmembrane transporter activity"/>
    <property type="evidence" value="ECO:0007669"/>
    <property type="project" value="TreeGrafter"/>
</dbReference>
<dbReference type="CDD" id="cd08497">
    <property type="entry name" value="MbnE-like"/>
    <property type="match status" value="1"/>
</dbReference>
<evidence type="ECO:0000313" key="4">
    <source>
        <dbReference type="EMBL" id="SFE28777.1"/>
    </source>
</evidence>
<accession>A0A1I1ZAR8</accession>
<dbReference type="Pfam" id="PF00496">
    <property type="entry name" value="SBP_bac_5"/>
    <property type="match status" value="1"/>
</dbReference>
<dbReference type="PIRSF" id="PIRSF002741">
    <property type="entry name" value="MppA"/>
    <property type="match status" value="1"/>
</dbReference>
<dbReference type="InterPro" id="IPR000914">
    <property type="entry name" value="SBP_5_dom"/>
</dbReference>
<dbReference type="STRING" id="1177982.SAMN04489711_10126"/>
<protein>
    <submittedName>
        <fullName evidence="4">Microcin C transport system substrate-binding protein</fullName>
    </submittedName>
</protein>
<feature type="domain" description="Solute-binding protein family 5" evidence="3">
    <location>
        <begin position="101"/>
        <end position="511"/>
    </location>
</feature>
<evidence type="ECO:0000259" key="3">
    <source>
        <dbReference type="Pfam" id="PF00496"/>
    </source>
</evidence>
<proteinExistence type="predicted"/>
<dbReference type="SUPFAM" id="SSF53850">
    <property type="entry name" value="Periplasmic binding protein-like II"/>
    <property type="match status" value="1"/>
</dbReference>
<dbReference type="InterPro" id="IPR039424">
    <property type="entry name" value="SBP_5"/>
</dbReference>
<dbReference type="InterPro" id="IPR030678">
    <property type="entry name" value="Peptide/Ni-bd"/>
</dbReference>
<dbReference type="GO" id="GO:0015833">
    <property type="term" value="P:peptide transport"/>
    <property type="evidence" value="ECO:0007669"/>
    <property type="project" value="TreeGrafter"/>
</dbReference>
<dbReference type="PANTHER" id="PTHR30290">
    <property type="entry name" value="PERIPLASMIC BINDING COMPONENT OF ABC TRANSPORTER"/>
    <property type="match status" value="1"/>
</dbReference>
<dbReference type="GO" id="GO:0042884">
    <property type="term" value="P:microcin transport"/>
    <property type="evidence" value="ECO:0007669"/>
    <property type="project" value="TreeGrafter"/>
</dbReference>
<reference evidence="5" key="1">
    <citation type="submission" date="2016-10" db="EMBL/GenBank/DDBJ databases">
        <authorList>
            <person name="Varghese N."/>
            <person name="Submissions S."/>
        </authorList>
    </citation>
    <scope>NUCLEOTIDE SEQUENCE [LARGE SCALE GENOMIC DNA]</scope>
    <source>
        <strain evidence="5">DSM 27981</strain>
    </source>
</reference>
<dbReference type="Proteomes" id="UP000199119">
    <property type="component" value="Unassembled WGS sequence"/>
</dbReference>
<dbReference type="OrthoDB" id="9803988at2"/>
<dbReference type="AlphaFoldDB" id="A0A1I1ZAR8"/>
<feature type="signal peptide" evidence="2">
    <location>
        <begin position="1"/>
        <end position="21"/>
    </location>
</feature>
<evidence type="ECO:0000256" key="2">
    <source>
        <dbReference type="SAM" id="SignalP"/>
    </source>
</evidence>
<keyword evidence="1 2" id="KW-0732">Signal</keyword>